<gene>
    <name evidence="2" type="ORF">CKAN_00080000</name>
</gene>
<comment type="caution">
    <text evidence="2">The sequence shown here is derived from an EMBL/GenBank/DDBJ whole genome shotgun (WGS) entry which is preliminary data.</text>
</comment>
<feature type="compositionally biased region" description="Basic and acidic residues" evidence="1">
    <location>
        <begin position="333"/>
        <end position="343"/>
    </location>
</feature>
<sequence length="871" mass="94193">MFFQSGFLLRRLDACDLAVFCEKDSIFLSGSPRLGFPGSASVFGQKIVFFQVGIAGRARPSAILEERIGFCFGFLNWGLELRDWTGKMKGGKDEKVMGPLFPRLHVNDTEKGGPRAPPRNKMALYEQLSVPSQRLHSVSSTLPLPPHHTSNLVPSASSSQGGGHERSMFSSFYIPSSTPAHSAEKVHSRSSDGMNFNGGMEFGRKSIKNGSYKTSNPAGHIFSAAECNSTCPHDFSNSKNSSGKQPAEEDDFRVPTYQHGLERGRLNTLQVYPGQSTVSTVTLSPQKSIAANSNSSSHLPNAGDKSLKWTKNTNLKSRIQGRNPSEQSPKEAVGIKHGTERTASHPSVMERIAEASKHANVPSIDKWPSVSTNERENLHTGNSRLGPQNSFGLLSENNIGAEGNSVEPRCLNDNGIAEKKNASRVRSELGSSASLGNSHRVPNDAENCIKESEGKTLGNVDRVDDESDTSMVDSISGLDISPDDVVGVIGQKHFWKARKAIVNQQRVFAVQVFELHRLINVQRLIAGSPDLLLENNHFLSRPPKVPAKKPTSEYSLKSQPQSTLQKDDFQKQGENTECPSLKDGSQKPCIPPFVDGGDKGLVSQSSNHGPYPGNIAPATPAADNNSNPWCFQPPGNQWLVPIMSPSEGLVYKPYMGPCPPNIGFMTPIYGNCAPLSLPPAPAYGVPASHQQPGAGVIHGAPMVPQNYYPPGYGLPVMNPMVSTPALEQVNPSAGAQPHQQAKQVSTRDVNFNMHSRSSCNMSNQKSEAFSCCIRKLQTSKDSEVQGSTASSPCERAQEASNAVEGRDGGDALPLFPVGPAKEGADLAPHVHSGDQHTRAIKVVPHNPRSATESAARIFRSIQKERQQYDLQ</sequence>
<feature type="compositionally biased region" description="Polar residues" evidence="1">
    <location>
        <begin position="136"/>
        <end position="159"/>
    </location>
</feature>
<organism evidence="2 3">
    <name type="scientific">Cinnamomum micranthum f. kanehirae</name>
    <dbReference type="NCBI Taxonomy" id="337451"/>
    <lineage>
        <taxon>Eukaryota</taxon>
        <taxon>Viridiplantae</taxon>
        <taxon>Streptophyta</taxon>
        <taxon>Embryophyta</taxon>
        <taxon>Tracheophyta</taxon>
        <taxon>Spermatophyta</taxon>
        <taxon>Magnoliopsida</taxon>
        <taxon>Magnoliidae</taxon>
        <taxon>Laurales</taxon>
        <taxon>Lauraceae</taxon>
        <taxon>Cinnamomum</taxon>
    </lineage>
</organism>
<feature type="compositionally biased region" description="Polar residues" evidence="1">
    <location>
        <begin position="309"/>
        <end position="327"/>
    </location>
</feature>
<dbReference type="STRING" id="337451.A0A443N212"/>
<reference evidence="2 3" key="1">
    <citation type="journal article" date="2019" name="Nat. Plants">
        <title>Stout camphor tree genome fills gaps in understanding of flowering plant genome evolution.</title>
        <authorList>
            <person name="Chaw S.M."/>
            <person name="Liu Y.C."/>
            <person name="Wu Y.W."/>
            <person name="Wang H.Y."/>
            <person name="Lin C.I."/>
            <person name="Wu C.S."/>
            <person name="Ke H.M."/>
            <person name="Chang L.Y."/>
            <person name="Hsu C.Y."/>
            <person name="Yang H.T."/>
            <person name="Sudianto E."/>
            <person name="Hsu M.H."/>
            <person name="Wu K.P."/>
            <person name="Wang L.N."/>
            <person name="Leebens-Mack J.H."/>
            <person name="Tsai I.J."/>
        </authorList>
    </citation>
    <scope>NUCLEOTIDE SEQUENCE [LARGE SCALE GENOMIC DNA]</scope>
    <source>
        <strain evidence="3">cv. Chaw 1501</strain>
        <tissue evidence="2">Young leaves</tissue>
    </source>
</reference>
<protein>
    <submittedName>
        <fullName evidence="2">Protein HEADING DATE 3B</fullName>
    </submittedName>
</protein>
<dbReference type="OrthoDB" id="1939092at2759"/>
<feature type="region of interest" description="Disordered" evidence="1">
    <location>
        <begin position="136"/>
        <end position="166"/>
    </location>
</feature>
<keyword evidence="3" id="KW-1185">Reference proteome</keyword>
<dbReference type="AlphaFoldDB" id="A0A443N212"/>
<accession>A0A443N212</accession>
<feature type="compositionally biased region" description="Polar residues" evidence="1">
    <location>
        <begin position="289"/>
        <end position="299"/>
    </location>
</feature>
<name>A0A443N212_9MAGN</name>
<feature type="compositionally biased region" description="Polar residues" evidence="1">
    <location>
        <begin position="552"/>
        <end position="564"/>
    </location>
</feature>
<dbReference type="PANTHER" id="PTHR34281:SF2">
    <property type="entry name" value="PROTEIN EARLY FLOWERING 3"/>
    <property type="match status" value="1"/>
</dbReference>
<feature type="region of interest" description="Disordered" evidence="1">
    <location>
        <begin position="540"/>
        <end position="592"/>
    </location>
</feature>
<dbReference type="GO" id="GO:2000028">
    <property type="term" value="P:regulation of photoperiodism, flowering"/>
    <property type="evidence" value="ECO:0007669"/>
    <property type="project" value="InterPro"/>
</dbReference>
<evidence type="ECO:0000313" key="3">
    <source>
        <dbReference type="Proteomes" id="UP000283530"/>
    </source>
</evidence>
<feature type="region of interest" description="Disordered" evidence="1">
    <location>
        <begin position="289"/>
        <end position="345"/>
    </location>
</feature>
<proteinExistence type="predicted"/>
<evidence type="ECO:0000256" key="1">
    <source>
        <dbReference type="SAM" id="MobiDB-lite"/>
    </source>
</evidence>
<feature type="region of interest" description="Disordered" evidence="1">
    <location>
        <begin position="780"/>
        <end position="830"/>
    </location>
</feature>
<dbReference type="InterPro" id="IPR039319">
    <property type="entry name" value="ELF3-like"/>
</dbReference>
<evidence type="ECO:0000313" key="2">
    <source>
        <dbReference type="EMBL" id="RWR72568.1"/>
    </source>
</evidence>
<dbReference type="EMBL" id="QPKB01000001">
    <property type="protein sequence ID" value="RWR72568.1"/>
    <property type="molecule type" value="Genomic_DNA"/>
</dbReference>
<dbReference type="PANTHER" id="PTHR34281">
    <property type="entry name" value="PROTEIN EARLY FLOWERING 3"/>
    <property type="match status" value="1"/>
</dbReference>
<dbReference type="Proteomes" id="UP000283530">
    <property type="component" value="Unassembled WGS sequence"/>
</dbReference>
<feature type="region of interest" description="Disordered" evidence="1">
    <location>
        <begin position="422"/>
        <end position="443"/>
    </location>
</feature>